<dbReference type="PANTHER" id="PTHR31704">
    <property type="entry name" value="MYB/SANT-LIKE DNA-BINDING DOMAIN PROTEIN-RELATED"/>
    <property type="match status" value="1"/>
</dbReference>
<evidence type="ECO:0000313" key="3">
    <source>
        <dbReference type="Proteomes" id="UP001604277"/>
    </source>
</evidence>
<feature type="compositionally biased region" description="Acidic residues" evidence="1">
    <location>
        <begin position="96"/>
        <end position="106"/>
    </location>
</feature>
<dbReference type="PANTHER" id="PTHR31704:SF37">
    <property type="entry name" value="HEAT SHOCK PROTEIN"/>
    <property type="match status" value="1"/>
</dbReference>
<evidence type="ECO:0000313" key="2">
    <source>
        <dbReference type="EMBL" id="KAL2500845.1"/>
    </source>
</evidence>
<dbReference type="AlphaFoldDB" id="A0ABD1SJF3"/>
<reference evidence="3" key="1">
    <citation type="submission" date="2024-07" db="EMBL/GenBank/DDBJ databases">
        <title>Two chromosome-level genome assemblies of Korean endemic species Abeliophyllum distichum and Forsythia ovata (Oleaceae).</title>
        <authorList>
            <person name="Jang H."/>
        </authorList>
    </citation>
    <scope>NUCLEOTIDE SEQUENCE [LARGE SCALE GENOMIC DNA]</scope>
</reference>
<feature type="region of interest" description="Disordered" evidence="1">
    <location>
        <begin position="76"/>
        <end position="148"/>
    </location>
</feature>
<name>A0ABD1SJF3_9LAMI</name>
<evidence type="ECO:0008006" key="4">
    <source>
        <dbReference type="Google" id="ProtNLM"/>
    </source>
</evidence>
<dbReference type="EMBL" id="JBFOLJ010000010">
    <property type="protein sequence ID" value="KAL2500845.1"/>
    <property type="molecule type" value="Genomic_DNA"/>
</dbReference>
<organism evidence="2 3">
    <name type="scientific">Forsythia ovata</name>
    <dbReference type="NCBI Taxonomy" id="205694"/>
    <lineage>
        <taxon>Eukaryota</taxon>
        <taxon>Viridiplantae</taxon>
        <taxon>Streptophyta</taxon>
        <taxon>Embryophyta</taxon>
        <taxon>Tracheophyta</taxon>
        <taxon>Spermatophyta</taxon>
        <taxon>Magnoliopsida</taxon>
        <taxon>eudicotyledons</taxon>
        <taxon>Gunneridae</taxon>
        <taxon>Pentapetalae</taxon>
        <taxon>asterids</taxon>
        <taxon>lamiids</taxon>
        <taxon>Lamiales</taxon>
        <taxon>Oleaceae</taxon>
        <taxon>Forsythieae</taxon>
        <taxon>Forsythia</taxon>
    </lineage>
</organism>
<sequence length="148" mass="16555">MKAQFKNQWDTMKSEYVTFNELMHTEIGIGINPVTNTIDAPAEWWDRKIKNDYHNLFSGILATDFISCCPTRFSQASGTETGYGQEGLNEYRDSEPNETDGSNEIDEPMRDDNMPRSASTDGLGRATSNRKCKSTGGSIGSRRNQGRS</sequence>
<dbReference type="Proteomes" id="UP001604277">
    <property type="component" value="Unassembled WGS sequence"/>
</dbReference>
<evidence type="ECO:0000256" key="1">
    <source>
        <dbReference type="SAM" id="MobiDB-lite"/>
    </source>
</evidence>
<protein>
    <recommendedName>
        <fullName evidence="4">Myb/SANT-like domain-containing protein</fullName>
    </recommendedName>
</protein>
<proteinExistence type="predicted"/>
<accession>A0ABD1SJF3</accession>
<comment type="caution">
    <text evidence="2">The sequence shown here is derived from an EMBL/GenBank/DDBJ whole genome shotgun (WGS) entry which is preliminary data.</text>
</comment>
<keyword evidence="3" id="KW-1185">Reference proteome</keyword>
<gene>
    <name evidence="2" type="ORF">Fot_34693</name>
</gene>